<dbReference type="InterPro" id="IPR025232">
    <property type="entry name" value="DUF4174"/>
</dbReference>
<evidence type="ECO:0000259" key="3">
    <source>
        <dbReference type="Pfam" id="PF13778"/>
    </source>
</evidence>
<evidence type="ECO:0000313" key="4">
    <source>
        <dbReference type="EMBL" id="TCJ89258.1"/>
    </source>
</evidence>
<protein>
    <submittedName>
        <fullName evidence="4">Uncharacterized protein DUF4174</fullName>
    </submittedName>
</protein>
<feature type="chain" id="PRO_5020221205" evidence="2">
    <location>
        <begin position="20"/>
        <end position="127"/>
    </location>
</feature>
<gene>
    <name evidence="4" type="ORF">EV695_1120</name>
</gene>
<dbReference type="RefSeq" id="WP_131904897.1">
    <property type="nucleotide sequence ID" value="NZ_BAAAFU010000008.1"/>
</dbReference>
<dbReference type="OrthoDB" id="5893017at2"/>
<sequence length="127" mass="14862">MKNILILLFMIMSSTSVSAAEKATDKVRLALNNYAWEKRQLIVFAPSNEHRQYQLFRKLEAEFRDEFKERKLHSWHVIGNDPVRLGVKVQTGITNGISSQDFRETYNVSNNEFRLLLIGYDQGEKLR</sequence>
<dbReference type="Pfam" id="PF13778">
    <property type="entry name" value="DUF4174"/>
    <property type="match status" value="1"/>
</dbReference>
<reference evidence="4 5" key="1">
    <citation type="submission" date="2019-03" db="EMBL/GenBank/DDBJ databases">
        <title>Genomic Encyclopedia of Type Strains, Phase IV (KMG-IV): sequencing the most valuable type-strain genomes for metagenomic binning, comparative biology and taxonomic classification.</title>
        <authorList>
            <person name="Goeker M."/>
        </authorList>
    </citation>
    <scope>NUCLEOTIDE SEQUENCE [LARGE SCALE GENOMIC DNA]</scope>
    <source>
        <strain evidence="4 5">DSM 24830</strain>
    </source>
</reference>
<accession>A0A4R1FBB4</accession>
<evidence type="ECO:0000256" key="2">
    <source>
        <dbReference type="SAM" id="SignalP"/>
    </source>
</evidence>
<dbReference type="AlphaFoldDB" id="A0A4R1FBB4"/>
<comment type="caution">
    <text evidence="4">The sequence shown here is derived from an EMBL/GenBank/DDBJ whole genome shotgun (WGS) entry which is preliminary data.</text>
</comment>
<name>A0A4R1FBB4_9GAMM</name>
<keyword evidence="1 2" id="KW-0732">Signal</keyword>
<dbReference type="EMBL" id="SMFQ01000002">
    <property type="protein sequence ID" value="TCJ89258.1"/>
    <property type="molecule type" value="Genomic_DNA"/>
</dbReference>
<dbReference type="Proteomes" id="UP000294887">
    <property type="component" value="Unassembled WGS sequence"/>
</dbReference>
<organism evidence="4 5">
    <name type="scientific">Cocleimonas flava</name>
    <dbReference type="NCBI Taxonomy" id="634765"/>
    <lineage>
        <taxon>Bacteria</taxon>
        <taxon>Pseudomonadati</taxon>
        <taxon>Pseudomonadota</taxon>
        <taxon>Gammaproteobacteria</taxon>
        <taxon>Thiotrichales</taxon>
        <taxon>Thiotrichaceae</taxon>
        <taxon>Cocleimonas</taxon>
    </lineage>
</organism>
<proteinExistence type="predicted"/>
<evidence type="ECO:0000256" key="1">
    <source>
        <dbReference type="ARBA" id="ARBA00022729"/>
    </source>
</evidence>
<evidence type="ECO:0000313" key="5">
    <source>
        <dbReference type="Proteomes" id="UP000294887"/>
    </source>
</evidence>
<feature type="domain" description="DUF4174" evidence="3">
    <location>
        <begin position="31"/>
        <end position="127"/>
    </location>
</feature>
<keyword evidence="5" id="KW-1185">Reference proteome</keyword>
<feature type="signal peptide" evidence="2">
    <location>
        <begin position="1"/>
        <end position="19"/>
    </location>
</feature>